<dbReference type="GO" id="GO:0005737">
    <property type="term" value="C:cytoplasm"/>
    <property type="evidence" value="ECO:0007669"/>
    <property type="project" value="InterPro"/>
</dbReference>
<dbReference type="InterPro" id="IPR001849">
    <property type="entry name" value="PH_domain"/>
</dbReference>
<dbReference type="InterPro" id="IPR027267">
    <property type="entry name" value="AH/BAR_dom_sf"/>
</dbReference>
<dbReference type="Gene3D" id="1.20.1270.60">
    <property type="entry name" value="Arfaptin homology (AH) domain/BAR domain"/>
    <property type="match status" value="1"/>
</dbReference>
<dbReference type="SUPFAM" id="SSF50729">
    <property type="entry name" value="PH domain-like"/>
    <property type="match status" value="1"/>
</dbReference>
<keyword evidence="4" id="KW-0472">Membrane</keyword>
<feature type="region of interest" description="Disordered" evidence="5">
    <location>
        <begin position="1352"/>
        <end position="1396"/>
    </location>
</feature>
<proteinExistence type="predicted"/>
<dbReference type="InterPro" id="IPR011993">
    <property type="entry name" value="PH-like_dom_sf"/>
</dbReference>
<keyword evidence="9" id="KW-1185">Reference proteome</keyword>
<feature type="compositionally biased region" description="Polar residues" evidence="5">
    <location>
        <begin position="666"/>
        <end position="677"/>
    </location>
</feature>
<comment type="subcellular location">
    <subcellularLocation>
        <location evidence="1">Membrane</location>
    </subcellularLocation>
</comment>
<sequence length="1436" mass="158116">MADASTASANQAAAKSSPPESSAVTQPPTQNPSPAIPIGLHEAALDSPTFRCAAVHFADQVDHIERWLDGYMKACSKVVHDFLALEETINGFMGKSLPPASGATDGLIDPDYALLSLKNVGDGQRDWWNHILNIMRRMEALVIEPIRSFLNNDLRTFKEARRVLDQAQKTFDTTLARYVSQSKAKEPSSLREDAFAVYETRKAYLKASLDYCQLSPQIRFTLDKVLVRLSTDVWREMRRSGMTFGSNRHAEEMDRIRGWAKEMEATEAAFKRELQAARRDVGEKAVASFKPSRELEDYSTSTVAFLGSRGPVSVQPSEEGISSWEKQGWLFHRTVTGKPARTNWIRRWYYCRNGIFGWLVQGPHGVLQGDEIGVLLCGARPAVSEERRFCFEVKTKSQNIMLQAETQAELQQWIEVFEVAKKHAFDASVARDASTLPGGIDPAFAITPPTIPEFSAKALENLEEGGLDRTGSLPIPSGELAARSSFDVLPPPRRSVTGLARDIARDLPREEGESGREHAARIMQRIELHRKSAFGAGESSGIAGLISANSNLLPGYAALNASVTNFGGGGRGPQPNLPPLSDARASTLAPPTLVKAPTSTFLSRVAVTVSAERTVSADNGVGLSVPTAVVANYWGSTPWTTMYGSKEDDTNQLRLDDDPLLSTKTQTIPASGNNSNMGDRAPSTAAHRKTLSAGDNMPELRVPTKPAGETFPPGYPSELRAHHAQFRLLFPCVPLEEKLVMVFNAAWTSTPVGGLSSYQGLMGNGRVYVTQDNMYFFGHQMGFVIAYSMSLDIISEVTAAPGKDCDFIFLHLNQNMNSTGWARITIKTFLMDLGLLHARLNLLIDDLQAEEPMEVPEIIAALINLDGEYEKKSPSAESWEEISANTPVDDGTASGRPVQKGGYGSQERALRNLRKPVPKFQLPTHPVVYEPEDMDGAVEERHFEISAKACFHVLFGDKSFIFPKLYFERRAKEIAQGPWQLIDHGKMKREFKFKVDSLGKFGRAKHGEEVVDYQLIDVFSDHITYAVTHVKTPWHLPHSNSFKMITKVVITHVAKSKCKLAVYTKVEWSKTPPLSRALIQRQALEDAHQDAEGLADVATDQVRKLGPHSRTKRAIQVYGNIGQQTQVVVFTPGEASHVGDAAVASGKRSIQPRTLTDMGFETLKSLMQSVATSLLMWTLGGLGKIIGVFTAHRLMLAVLGLSVLTNVMFTSREGSTWWTERSATKFMSRMGVGPNVMMSKAIYMADLDEAALSSVVLAPEGGSECYDTFRQIMNNTSLDSPHEEVGATLSSVTSKATARRVRRTRQRLGSYRHDLLVAMRVVNSIEKEMIQSEWENWLSDENLRCEQVKMMLSEKSSSSSSSSTSGSSKGSSSSAAATATGSASDAISGDGDGQKVMRPIDEKRVEALRQWHVEYCGSCKAERDNVLEKRMKMVDM</sequence>
<dbReference type="InterPro" id="IPR039463">
    <property type="entry name" value="Sip3/Lam1_BAR"/>
</dbReference>
<dbReference type="GO" id="GO:0016020">
    <property type="term" value="C:membrane"/>
    <property type="evidence" value="ECO:0007669"/>
    <property type="project" value="UniProtKB-SubCell"/>
</dbReference>
<dbReference type="PROSITE" id="PS50003">
    <property type="entry name" value="PH_DOMAIN"/>
    <property type="match status" value="1"/>
</dbReference>
<evidence type="ECO:0000313" key="9">
    <source>
        <dbReference type="Proteomes" id="UP000284375"/>
    </source>
</evidence>
<feature type="domain" description="PH" evidence="6">
    <location>
        <begin position="323"/>
        <end position="422"/>
    </location>
</feature>
<evidence type="ECO:0000259" key="7">
    <source>
        <dbReference type="PROSITE" id="PS51778"/>
    </source>
</evidence>
<gene>
    <name evidence="8" type="ORF">VSDG_04437</name>
</gene>
<dbReference type="OrthoDB" id="10070851at2759"/>
<evidence type="ECO:0000256" key="2">
    <source>
        <dbReference type="ARBA" id="ARBA00022692"/>
    </source>
</evidence>
<dbReference type="PANTHER" id="PTHR14248">
    <property type="entry name" value="CYCLIN Y, ISOFORM A"/>
    <property type="match status" value="1"/>
</dbReference>
<dbReference type="InterPro" id="IPR004148">
    <property type="entry name" value="BAR_dom"/>
</dbReference>
<keyword evidence="3" id="KW-1133">Transmembrane helix</keyword>
<dbReference type="PROSITE" id="PS51778">
    <property type="entry name" value="VAST"/>
    <property type="match status" value="1"/>
</dbReference>
<feature type="compositionally biased region" description="Low complexity" evidence="5">
    <location>
        <begin position="1356"/>
        <end position="1389"/>
    </location>
</feature>
<feature type="region of interest" description="Disordered" evidence="5">
    <location>
        <begin position="1"/>
        <end position="37"/>
    </location>
</feature>
<organism evidence="8 9">
    <name type="scientific">Cytospora chrysosperma</name>
    <name type="common">Cytospora canker fungus</name>
    <name type="synonym">Sphaeria chrysosperma</name>
    <dbReference type="NCBI Taxonomy" id="252740"/>
    <lineage>
        <taxon>Eukaryota</taxon>
        <taxon>Fungi</taxon>
        <taxon>Dikarya</taxon>
        <taxon>Ascomycota</taxon>
        <taxon>Pezizomycotina</taxon>
        <taxon>Sordariomycetes</taxon>
        <taxon>Sordariomycetidae</taxon>
        <taxon>Diaporthales</taxon>
        <taxon>Cytosporaceae</taxon>
        <taxon>Cytospora</taxon>
    </lineage>
</organism>
<dbReference type="Pfam" id="PF16746">
    <property type="entry name" value="BAR_3"/>
    <property type="match status" value="1"/>
</dbReference>
<evidence type="ECO:0000259" key="6">
    <source>
        <dbReference type="PROSITE" id="PS50003"/>
    </source>
</evidence>
<feature type="domain" description="VASt" evidence="7">
    <location>
        <begin position="934"/>
        <end position="1106"/>
    </location>
</feature>
<dbReference type="Proteomes" id="UP000284375">
    <property type="component" value="Unassembled WGS sequence"/>
</dbReference>
<accession>A0A423W4G5</accession>
<evidence type="ECO:0000256" key="5">
    <source>
        <dbReference type="SAM" id="MobiDB-lite"/>
    </source>
</evidence>
<feature type="region of interest" description="Disordered" evidence="5">
    <location>
        <begin position="666"/>
        <end position="685"/>
    </location>
</feature>
<dbReference type="Gene3D" id="2.30.29.30">
    <property type="entry name" value="Pleckstrin-homology domain (PH domain)/Phosphotyrosine-binding domain (PTB)"/>
    <property type="match status" value="1"/>
</dbReference>
<keyword evidence="2" id="KW-0812">Transmembrane</keyword>
<dbReference type="InterPro" id="IPR042067">
    <property type="entry name" value="Sip3_PH"/>
</dbReference>
<dbReference type="Pfam" id="PF16016">
    <property type="entry name" value="VASt"/>
    <property type="match status" value="1"/>
</dbReference>
<dbReference type="SUPFAM" id="SSF103657">
    <property type="entry name" value="BAR/IMD domain-like"/>
    <property type="match status" value="1"/>
</dbReference>
<feature type="region of interest" description="Disordered" evidence="5">
    <location>
        <begin position="876"/>
        <end position="905"/>
    </location>
</feature>
<dbReference type="Pfam" id="PF00169">
    <property type="entry name" value="PH"/>
    <property type="match status" value="1"/>
</dbReference>
<evidence type="ECO:0000256" key="1">
    <source>
        <dbReference type="ARBA" id="ARBA00004370"/>
    </source>
</evidence>
<dbReference type="SMART" id="SM00233">
    <property type="entry name" value="PH"/>
    <property type="match status" value="1"/>
</dbReference>
<evidence type="ECO:0000313" key="8">
    <source>
        <dbReference type="EMBL" id="ROV98201.1"/>
    </source>
</evidence>
<name>A0A423W4G5_CYTCH</name>
<dbReference type="FunFam" id="1.20.1270.60:FF:000079">
    <property type="entry name" value="Transcription factor SipA3"/>
    <property type="match status" value="1"/>
</dbReference>
<reference evidence="8 9" key="1">
    <citation type="submission" date="2015-09" db="EMBL/GenBank/DDBJ databases">
        <title>Host preference determinants of Valsa canker pathogens revealed by comparative genomics.</title>
        <authorList>
            <person name="Yin Z."/>
            <person name="Huang L."/>
        </authorList>
    </citation>
    <scope>NUCLEOTIDE SEQUENCE [LARGE SCALE GENOMIC DNA]</scope>
    <source>
        <strain evidence="8 9">YSFL</strain>
    </source>
</reference>
<comment type="caution">
    <text evidence="8">The sequence shown here is derived from an EMBL/GenBank/DDBJ whole genome shotgun (WGS) entry which is preliminary data.</text>
</comment>
<dbReference type="CDD" id="cd13280">
    <property type="entry name" value="PH_SIP3"/>
    <property type="match status" value="1"/>
</dbReference>
<dbReference type="EMBL" id="LJZO01000014">
    <property type="protein sequence ID" value="ROV98201.1"/>
    <property type="molecule type" value="Genomic_DNA"/>
</dbReference>
<protein>
    <submittedName>
        <fullName evidence="8">Uncharacterized protein</fullName>
    </submittedName>
</protein>
<evidence type="ECO:0000256" key="3">
    <source>
        <dbReference type="ARBA" id="ARBA00022989"/>
    </source>
</evidence>
<evidence type="ECO:0000256" key="4">
    <source>
        <dbReference type="ARBA" id="ARBA00023136"/>
    </source>
</evidence>
<dbReference type="STRING" id="252740.A0A423W4G5"/>
<dbReference type="CDD" id="cd07609">
    <property type="entry name" value="BAR_SIP3_fungi"/>
    <property type="match status" value="1"/>
</dbReference>
<feature type="compositionally biased region" description="Low complexity" evidence="5">
    <location>
        <begin position="1"/>
        <end position="23"/>
    </location>
</feature>
<dbReference type="InterPro" id="IPR031968">
    <property type="entry name" value="VASt"/>
</dbReference>